<protein>
    <recommendedName>
        <fullName evidence="2">Ig-like domain-containing protein</fullName>
    </recommendedName>
</protein>
<accession>A0A6A8GH34</accession>
<organism evidence="3 4">
    <name type="scientific">Haloferax litoreum</name>
    <dbReference type="NCBI Taxonomy" id="2666140"/>
    <lineage>
        <taxon>Archaea</taxon>
        <taxon>Methanobacteriati</taxon>
        <taxon>Methanobacteriota</taxon>
        <taxon>Stenosarchaea group</taxon>
        <taxon>Halobacteria</taxon>
        <taxon>Halobacteriales</taxon>
        <taxon>Haloferacaceae</taxon>
        <taxon>Haloferax</taxon>
    </lineage>
</organism>
<dbReference type="Proteomes" id="UP000439022">
    <property type="component" value="Unassembled WGS sequence"/>
</dbReference>
<feature type="compositionally biased region" description="Acidic residues" evidence="1">
    <location>
        <begin position="33"/>
        <end position="47"/>
    </location>
</feature>
<keyword evidence="4" id="KW-1185">Reference proteome</keyword>
<dbReference type="InterPro" id="IPR058929">
    <property type="entry name" value="Ig_halo"/>
</dbReference>
<sequence>MNRRRLLGVLSSSVLVGTGGCLGTTTTTPEDTTVSDEATETSPDDGVETPGEPVVRFTVESRIYRERFLSVSITRGGDPVITRTVNTHGVGKRGMGGELTPGETYHIVAELDSGDRFESDWKLSPNAQFLTFVVTVDETISVVEVTTSDPLGADFPYTIAGAEDIFVPPGLDVRNESDEDVTLTVALEHDGDRFFDRILELGSGRQTTTDPIVDSHGTYDVVVETADGRQTIDEWRVPESWGWPTLAVLVAEDGTLGVGGGWPQEVVFPVENEDEAASEVVATITNRDEVVAETRQTVAPGTDRLTATLPLGDEYEVTVETDAGRDTAAYVACECWHSEATIHIEDGVPSVETVQYFCS</sequence>
<reference evidence="3 4" key="1">
    <citation type="submission" date="2019-11" db="EMBL/GenBank/DDBJ databases">
        <title>Whole genome sequence of Haloferax sp. MBLA0076.</title>
        <authorList>
            <person name="Seo M.-J."/>
            <person name="Cho E.-S."/>
        </authorList>
    </citation>
    <scope>NUCLEOTIDE SEQUENCE [LARGE SCALE GENOMIC DNA]</scope>
    <source>
        <strain evidence="3 4">MBLA0076</strain>
    </source>
</reference>
<name>A0A6A8GH34_9EURY</name>
<proteinExistence type="predicted"/>
<dbReference type="EMBL" id="WKJO01000001">
    <property type="protein sequence ID" value="MRX22483.1"/>
    <property type="molecule type" value="Genomic_DNA"/>
</dbReference>
<feature type="domain" description="Ig-like" evidence="2">
    <location>
        <begin position="65"/>
        <end position="145"/>
    </location>
</feature>
<evidence type="ECO:0000313" key="3">
    <source>
        <dbReference type="EMBL" id="MRX22483.1"/>
    </source>
</evidence>
<evidence type="ECO:0000259" key="2">
    <source>
        <dbReference type="Pfam" id="PF25942"/>
    </source>
</evidence>
<dbReference type="RefSeq" id="WP_151162969.1">
    <property type="nucleotide sequence ID" value="NZ_WKJO01000001.1"/>
</dbReference>
<gene>
    <name evidence="3" type="ORF">GJR96_11010</name>
</gene>
<comment type="caution">
    <text evidence="3">The sequence shown here is derived from an EMBL/GenBank/DDBJ whole genome shotgun (WGS) entry which is preliminary data.</text>
</comment>
<feature type="compositionally biased region" description="Low complexity" evidence="1">
    <location>
        <begin position="23"/>
        <end position="32"/>
    </location>
</feature>
<feature type="domain" description="Ig-like" evidence="2">
    <location>
        <begin position="182"/>
        <end position="259"/>
    </location>
</feature>
<evidence type="ECO:0000256" key="1">
    <source>
        <dbReference type="SAM" id="MobiDB-lite"/>
    </source>
</evidence>
<dbReference type="Pfam" id="PF25942">
    <property type="entry name" value="Ig_halo"/>
    <property type="match status" value="3"/>
</dbReference>
<dbReference type="PROSITE" id="PS51257">
    <property type="entry name" value="PROKAR_LIPOPROTEIN"/>
    <property type="match status" value="1"/>
</dbReference>
<evidence type="ECO:0000313" key="4">
    <source>
        <dbReference type="Proteomes" id="UP000439022"/>
    </source>
</evidence>
<feature type="domain" description="Ig-like" evidence="2">
    <location>
        <begin position="279"/>
        <end position="353"/>
    </location>
</feature>
<feature type="region of interest" description="Disordered" evidence="1">
    <location>
        <begin position="18"/>
        <end position="51"/>
    </location>
</feature>
<dbReference type="AlphaFoldDB" id="A0A6A8GH34"/>